<gene>
    <name evidence="5" type="ORF">FJY75_03560</name>
</gene>
<protein>
    <submittedName>
        <fullName evidence="5">Glycosyltransferase family 4 protein</fullName>
    </submittedName>
</protein>
<dbReference type="AlphaFoldDB" id="A0A937X9E4"/>
<dbReference type="InterPro" id="IPR001296">
    <property type="entry name" value="Glyco_trans_1"/>
</dbReference>
<evidence type="ECO:0000259" key="3">
    <source>
        <dbReference type="Pfam" id="PF00534"/>
    </source>
</evidence>
<dbReference type="EMBL" id="VGIY01000055">
    <property type="protein sequence ID" value="MBM3316909.1"/>
    <property type="molecule type" value="Genomic_DNA"/>
</dbReference>
<dbReference type="PANTHER" id="PTHR12526:SF510">
    <property type="entry name" value="D-INOSITOL 3-PHOSPHATE GLYCOSYLTRANSFERASE"/>
    <property type="match status" value="1"/>
</dbReference>
<dbReference type="CDD" id="cd03801">
    <property type="entry name" value="GT4_PimA-like"/>
    <property type="match status" value="1"/>
</dbReference>
<evidence type="ECO:0000259" key="4">
    <source>
        <dbReference type="Pfam" id="PF13439"/>
    </source>
</evidence>
<feature type="domain" description="Glycosyltransferase subfamily 4-like N-terminal" evidence="4">
    <location>
        <begin position="19"/>
        <end position="188"/>
    </location>
</feature>
<dbReference type="InterPro" id="IPR028098">
    <property type="entry name" value="Glyco_trans_4-like_N"/>
</dbReference>
<dbReference type="PANTHER" id="PTHR12526">
    <property type="entry name" value="GLYCOSYLTRANSFERASE"/>
    <property type="match status" value="1"/>
</dbReference>
<proteinExistence type="predicted"/>
<keyword evidence="2" id="KW-0808">Transferase</keyword>
<sequence>MRVALVGEYPLREDAIHAGGIQSVTHGLAHALARRDDVECHVICAAAGARERERRVGRLAVHFVPRPPLPYLATCRLHDVPRLIARIRALDPDIVHGQGQDRHGLAAVRCRRPAVVTPHGVLFLESRLLRRHALDAPGALKKHLLDHTEREVFRHAGDMIVISRYLPEVYGPLLGAHAHFIENPIDPAFFDLERAPEAGRLLFAGTIVPRKRVPDLVAALAGARERAPGLRLRIAGPLSDPAEAARVRERIAALGLSAHASLTGPLSQEELFDEYRRAELLVLSSREETAPQVIAQAMACGLPVVAADAAGVPYMVRDGETARLFPAGDAEACARCLVSLHGDADQRGRLAAEGRVQARRRFHPDAVAEQTVAVYRQVLARAGSTPR</sequence>
<dbReference type="Gene3D" id="3.40.50.2000">
    <property type="entry name" value="Glycogen Phosphorylase B"/>
    <property type="match status" value="2"/>
</dbReference>
<evidence type="ECO:0000313" key="5">
    <source>
        <dbReference type="EMBL" id="MBM3316909.1"/>
    </source>
</evidence>
<dbReference type="Pfam" id="PF00534">
    <property type="entry name" value="Glycos_transf_1"/>
    <property type="match status" value="1"/>
</dbReference>
<organism evidence="5 6">
    <name type="scientific">Eiseniibacteriota bacterium</name>
    <dbReference type="NCBI Taxonomy" id="2212470"/>
    <lineage>
        <taxon>Bacteria</taxon>
        <taxon>Candidatus Eiseniibacteriota</taxon>
    </lineage>
</organism>
<reference evidence="5" key="1">
    <citation type="submission" date="2019-03" db="EMBL/GenBank/DDBJ databases">
        <title>Lake Tanganyika Metagenome-Assembled Genomes (MAGs).</title>
        <authorList>
            <person name="Tran P."/>
        </authorList>
    </citation>
    <scope>NUCLEOTIDE SEQUENCE</scope>
    <source>
        <strain evidence="5">M_DeepCast_400m_m2_100</strain>
    </source>
</reference>
<keyword evidence="1" id="KW-0328">Glycosyltransferase</keyword>
<evidence type="ECO:0000256" key="2">
    <source>
        <dbReference type="ARBA" id="ARBA00022679"/>
    </source>
</evidence>
<name>A0A937X9E4_UNCEI</name>
<evidence type="ECO:0000256" key="1">
    <source>
        <dbReference type="ARBA" id="ARBA00022676"/>
    </source>
</evidence>
<comment type="caution">
    <text evidence="5">The sequence shown here is derived from an EMBL/GenBank/DDBJ whole genome shotgun (WGS) entry which is preliminary data.</text>
</comment>
<dbReference type="GO" id="GO:0016757">
    <property type="term" value="F:glycosyltransferase activity"/>
    <property type="evidence" value="ECO:0007669"/>
    <property type="project" value="UniProtKB-KW"/>
</dbReference>
<evidence type="ECO:0000313" key="6">
    <source>
        <dbReference type="Proteomes" id="UP000748308"/>
    </source>
</evidence>
<feature type="domain" description="Glycosyl transferase family 1" evidence="3">
    <location>
        <begin position="192"/>
        <end position="355"/>
    </location>
</feature>
<dbReference type="Proteomes" id="UP000748308">
    <property type="component" value="Unassembled WGS sequence"/>
</dbReference>
<dbReference type="Pfam" id="PF13439">
    <property type="entry name" value="Glyco_transf_4"/>
    <property type="match status" value="1"/>
</dbReference>
<dbReference type="SUPFAM" id="SSF53756">
    <property type="entry name" value="UDP-Glycosyltransferase/glycogen phosphorylase"/>
    <property type="match status" value="1"/>
</dbReference>
<accession>A0A937X9E4</accession>